<evidence type="ECO:0000256" key="1">
    <source>
        <dbReference type="SAM" id="MobiDB-lite"/>
    </source>
</evidence>
<proteinExistence type="predicted"/>
<dbReference type="EMBL" id="JAHQIW010001546">
    <property type="protein sequence ID" value="KAJ1352785.1"/>
    <property type="molecule type" value="Genomic_DNA"/>
</dbReference>
<dbReference type="AlphaFoldDB" id="A0AAD5M5Z9"/>
<keyword evidence="3" id="KW-1185">Reference proteome</keyword>
<feature type="region of interest" description="Disordered" evidence="1">
    <location>
        <begin position="38"/>
        <end position="62"/>
    </location>
</feature>
<sequence length="62" mass="6925">METVSMIQMLIAVIRSGSQFEKTHPKETAADQLLHGMIRSDGQEESGASSEMIRPRGRLPKR</sequence>
<evidence type="ECO:0000313" key="3">
    <source>
        <dbReference type="Proteomes" id="UP001196413"/>
    </source>
</evidence>
<comment type="caution">
    <text evidence="2">The sequence shown here is derived from an EMBL/GenBank/DDBJ whole genome shotgun (WGS) entry which is preliminary data.</text>
</comment>
<reference evidence="2" key="1">
    <citation type="submission" date="2021-06" db="EMBL/GenBank/DDBJ databases">
        <title>Parelaphostrongylus tenuis whole genome reference sequence.</title>
        <authorList>
            <person name="Garwood T.J."/>
            <person name="Larsen P.A."/>
            <person name="Fountain-Jones N.M."/>
            <person name="Garbe J.R."/>
            <person name="Macchietto M.G."/>
            <person name="Kania S.A."/>
            <person name="Gerhold R.W."/>
            <person name="Richards J.E."/>
            <person name="Wolf T.M."/>
        </authorList>
    </citation>
    <scope>NUCLEOTIDE SEQUENCE</scope>
    <source>
        <strain evidence="2">MNPRO001-30</strain>
        <tissue evidence="2">Meninges</tissue>
    </source>
</reference>
<evidence type="ECO:0000313" key="2">
    <source>
        <dbReference type="EMBL" id="KAJ1352785.1"/>
    </source>
</evidence>
<accession>A0AAD5M5Z9</accession>
<organism evidence="2 3">
    <name type="scientific">Parelaphostrongylus tenuis</name>
    <name type="common">Meningeal worm</name>
    <dbReference type="NCBI Taxonomy" id="148309"/>
    <lineage>
        <taxon>Eukaryota</taxon>
        <taxon>Metazoa</taxon>
        <taxon>Ecdysozoa</taxon>
        <taxon>Nematoda</taxon>
        <taxon>Chromadorea</taxon>
        <taxon>Rhabditida</taxon>
        <taxon>Rhabditina</taxon>
        <taxon>Rhabditomorpha</taxon>
        <taxon>Strongyloidea</taxon>
        <taxon>Metastrongylidae</taxon>
        <taxon>Parelaphostrongylus</taxon>
    </lineage>
</organism>
<dbReference type="Proteomes" id="UP001196413">
    <property type="component" value="Unassembled WGS sequence"/>
</dbReference>
<gene>
    <name evidence="2" type="ORF">KIN20_009212</name>
</gene>
<name>A0AAD5M5Z9_PARTN</name>
<protein>
    <submittedName>
        <fullName evidence="2">Uncharacterized protein</fullName>
    </submittedName>
</protein>